<dbReference type="FunFam" id="4.10.410.60:FF:000001">
    <property type="entry name" value="50S ribosomal protein L35"/>
    <property type="match status" value="1"/>
</dbReference>
<dbReference type="InterPro" id="IPR037229">
    <property type="entry name" value="Ribosomal_bL35_sf"/>
</dbReference>
<proteinExistence type="inferred from homology"/>
<protein>
    <recommendedName>
        <fullName evidence="4 5">Large ribosomal subunit protein bL35</fullName>
    </recommendedName>
</protein>
<dbReference type="GO" id="GO:0022625">
    <property type="term" value="C:cytosolic large ribosomal subunit"/>
    <property type="evidence" value="ECO:0007669"/>
    <property type="project" value="TreeGrafter"/>
</dbReference>
<keyword evidence="2 5" id="KW-0689">Ribosomal protein</keyword>
<dbReference type="PANTHER" id="PTHR33343:SF1">
    <property type="entry name" value="LARGE RIBOSOMAL SUBUNIT PROTEIN BL35M"/>
    <property type="match status" value="1"/>
</dbReference>
<evidence type="ECO:0000313" key="6">
    <source>
        <dbReference type="EMBL" id="QOV92421.1"/>
    </source>
</evidence>
<dbReference type="AlphaFoldDB" id="A0A7M2X5U2"/>
<evidence type="ECO:0000256" key="3">
    <source>
        <dbReference type="ARBA" id="ARBA00023274"/>
    </source>
</evidence>
<evidence type="ECO:0000256" key="5">
    <source>
        <dbReference type="HAMAP-Rule" id="MF_00514"/>
    </source>
</evidence>
<dbReference type="EMBL" id="CP063458">
    <property type="protein sequence ID" value="QOV92421.1"/>
    <property type="molecule type" value="Genomic_DNA"/>
</dbReference>
<dbReference type="NCBIfam" id="TIGR00001">
    <property type="entry name" value="rpmI_bact"/>
    <property type="match status" value="1"/>
</dbReference>
<comment type="similarity">
    <text evidence="1 5">Belongs to the bacterial ribosomal protein bL35 family.</text>
</comment>
<dbReference type="SUPFAM" id="SSF143034">
    <property type="entry name" value="L35p-like"/>
    <property type="match status" value="1"/>
</dbReference>
<keyword evidence="3 5" id="KW-0687">Ribonucleoprotein</keyword>
<dbReference type="GO" id="GO:0006412">
    <property type="term" value="P:translation"/>
    <property type="evidence" value="ECO:0007669"/>
    <property type="project" value="UniProtKB-UniRule"/>
</dbReference>
<reference evidence="6 7" key="1">
    <citation type="submission" date="2020-10" db="EMBL/GenBank/DDBJ databases">
        <title>Wide distribution of Phycisphaera-like planctomycetes from WD2101 soil group in peatlands and genome analysis of the first cultivated representative.</title>
        <authorList>
            <person name="Dedysh S.N."/>
            <person name="Beletsky A.V."/>
            <person name="Ivanova A."/>
            <person name="Kulichevskaya I.S."/>
            <person name="Suzina N.E."/>
            <person name="Philippov D.A."/>
            <person name="Rakitin A.L."/>
            <person name="Mardanov A.V."/>
            <person name="Ravin N.V."/>
        </authorList>
    </citation>
    <scope>NUCLEOTIDE SEQUENCE [LARGE SCALE GENOMIC DNA]</scope>
    <source>
        <strain evidence="6 7">M1803</strain>
    </source>
</reference>
<evidence type="ECO:0000256" key="1">
    <source>
        <dbReference type="ARBA" id="ARBA00006598"/>
    </source>
</evidence>
<organism evidence="6 7">
    <name type="scientific">Humisphaera borealis</name>
    <dbReference type="NCBI Taxonomy" id="2807512"/>
    <lineage>
        <taxon>Bacteria</taxon>
        <taxon>Pseudomonadati</taxon>
        <taxon>Planctomycetota</taxon>
        <taxon>Phycisphaerae</taxon>
        <taxon>Tepidisphaerales</taxon>
        <taxon>Tepidisphaeraceae</taxon>
        <taxon>Humisphaera</taxon>
    </lineage>
</organism>
<dbReference type="Proteomes" id="UP000593765">
    <property type="component" value="Chromosome"/>
</dbReference>
<sequence length="90" mass="9788">MKPNKAVAKRFKVSKTGKLKRHHGFTSHLMSARSAKRRRKLRGSEIVPEVHARRLRKLMGIKKGPGKIATARLAARKAKAAAEAAAPAAA</sequence>
<dbReference type="KEGG" id="hbs:IPV69_13130"/>
<dbReference type="PANTHER" id="PTHR33343">
    <property type="entry name" value="54S RIBOSOMAL PROTEIN BL35M"/>
    <property type="match status" value="1"/>
</dbReference>
<evidence type="ECO:0000256" key="2">
    <source>
        <dbReference type="ARBA" id="ARBA00022980"/>
    </source>
</evidence>
<evidence type="ECO:0000313" key="7">
    <source>
        <dbReference type="Proteomes" id="UP000593765"/>
    </source>
</evidence>
<dbReference type="InterPro" id="IPR021137">
    <property type="entry name" value="Ribosomal_bL35-like"/>
</dbReference>
<dbReference type="Pfam" id="PF01632">
    <property type="entry name" value="Ribosomal_L35p"/>
    <property type="match status" value="1"/>
</dbReference>
<dbReference type="Gene3D" id="4.10.410.60">
    <property type="match status" value="1"/>
</dbReference>
<dbReference type="GO" id="GO:0003735">
    <property type="term" value="F:structural constituent of ribosome"/>
    <property type="evidence" value="ECO:0007669"/>
    <property type="project" value="InterPro"/>
</dbReference>
<dbReference type="HAMAP" id="MF_00514">
    <property type="entry name" value="Ribosomal_bL35"/>
    <property type="match status" value="1"/>
</dbReference>
<keyword evidence="7" id="KW-1185">Reference proteome</keyword>
<name>A0A7M2X5U2_9BACT</name>
<evidence type="ECO:0000256" key="4">
    <source>
        <dbReference type="ARBA" id="ARBA00071664"/>
    </source>
</evidence>
<dbReference type="InterPro" id="IPR001706">
    <property type="entry name" value="Ribosomal_bL35"/>
</dbReference>
<accession>A0A7M2X5U2</accession>
<gene>
    <name evidence="5 6" type="primary">rpmI</name>
    <name evidence="6" type="ORF">IPV69_13130</name>
</gene>